<evidence type="ECO:0000256" key="1">
    <source>
        <dbReference type="ARBA" id="ARBA00004651"/>
    </source>
</evidence>
<comment type="caution">
    <text evidence="14">The sequence shown here is derived from an EMBL/GenBank/DDBJ whole genome shotgun (WGS) entry which is preliminary data.</text>
</comment>
<name>A0A7V2SV72_9BACT</name>
<proteinExistence type="inferred from homology"/>
<keyword evidence="8 13" id="KW-0653">Protein transport</keyword>
<accession>A0A7V2SV72</accession>
<dbReference type="InterPro" id="IPR006135">
    <property type="entry name" value="T3SS_substrate_exporter"/>
</dbReference>
<evidence type="ECO:0000256" key="5">
    <source>
        <dbReference type="ARBA" id="ARBA00022475"/>
    </source>
</evidence>
<evidence type="ECO:0000256" key="10">
    <source>
        <dbReference type="ARBA" id="ARBA00023136"/>
    </source>
</evidence>
<dbReference type="Gene3D" id="3.40.1690.10">
    <property type="entry name" value="secretion proteins EscU"/>
    <property type="match status" value="1"/>
</dbReference>
<dbReference type="Gene3D" id="6.10.250.2080">
    <property type="match status" value="1"/>
</dbReference>
<dbReference type="FunFam" id="3.40.1690.10:FF:000001">
    <property type="entry name" value="Flagellar biosynthetic protein FlhB"/>
    <property type="match status" value="1"/>
</dbReference>
<dbReference type="Pfam" id="PF01312">
    <property type="entry name" value="Bac_export_2"/>
    <property type="match status" value="1"/>
</dbReference>
<keyword evidence="14" id="KW-0282">Flagellum</keyword>
<dbReference type="GO" id="GO:0005886">
    <property type="term" value="C:plasma membrane"/>
    <property type="evidence" value="ECO:0007669"/>
    <property type="project" value="UniProtKB-SubCell"/>
</dbReference>
<dbReference type="PANTHER" id="PTHR30531">
    <property type="entry name" value="FLAGELLAR BIOSYNTHETIC PROTEIN FLHB"/>
    <property type="match status" value="1"/>
</dbReference>
<keyword evidence="6 13" id="KW-0812">Transmembrane</keyword>
<dbReference type="InterPro" id="IPR006136">
    <property type="entry name" value="FlhB"/>
</dbReference>
<comment type="similarity">
    <text evidence="2 13">Belongs to the type III secretion exporter family.</text>
</comment>
<evidence type="ECO:0000256" key="12">
    <source>
        <dbReference type="ARBA" id="ARBA00025078"/>
    </source>
</evidence>
<organism evidence="14">
    <name type="scientific">Dissulfuribacter thermophilus</name>
    <dbReference type="NCBI Taxonomy" id="1156395"/>
    <lineage>
        <taxon>Bacteria</taxon>
        <taxon>Pseudomonadati</taxon>
        <taxon>Thermodesulfobacteriota</taxon>
        <taxon>Dissulfuribacteria</taxon>
        <taxon>Dissulfuribacterales</taxon>
        <taxon>Dissulfuribacteraceae</taxon>
        <taxon>Dissulfuribacter</taxon>
    </lineage>
</organism>
<comment type="caution">
    <text evidence="13">Lacks conserved residue(s) required for the propagation of feature annotation.</text>
</comment>
<dbReference type="GO" id="GO:0009306">
    <property type="term" value="P:protein secretion"/>
    <property type="evidence" value="ECO:0007669"/>
    <property type="project" value="InterPro"/>
</dbReference>
<evidence type="ECO:0000256" key="3">
    <source>
        <dbReference type="ARBA" id="ARBA00021622"/>
    </source>
</evidence>
<feature type="non-terminal residue" evidence="14">
    <location>
        <position position="1"/>
    </location>
</feature>
<evidence type="ECO:0000256" key="6">
    <source>
        <dbReference type="ARBA" id="ARBA00022692"/>
    </source>
</evidence>
<protein>
    <recommendedName>
        <fullName evidence="3 13">Flagellar biosynthetic protein FlhB</fullName>
    </recommendedName>
</protein>
<dbReference type="GO" id="GO:0044780">
    <property type="term" value="P:bacterial-type flagellum assembly"/>
    <property type="evidence" value="ECO:0007669"/>
    <property type="project" value="InterPro"/>
</dbReference>
<reference evidence="14" key="1">
    <citation type="journal article" date="2020" name="mSystems">
        <title>Genome- and Community-Level Interaction Insights into Carbon Utilization and Element Cycling Functions of Hydrothermarchaeota in Hydrothermal Sediment.</title>
        <authorList>
            <person name="Zhou Z."/>
            <person name="Liu Y."/>
            <person name="Xu W."/>
            <person name="Pan J."/>
            <person name="Luo Z.H."/>
            <person name="Li M."/>
        </authorList>
    </citation>
    <scope>NUCLEOTIDE SEQUENCE [LARGE SCALE GENOMIC DNA]</scope>
    <source>
        <strain evidence="14">HyVt-503</strain>
    </source>
</reference>
<evidence type="ECO:0000256" key="2">
    <source>
        <dbReference type="ARBA" id="ARBA00010690"/>
    </source>
</evidence>
<keyword evidence="14" id="KW-0966">Cell projection</keyword>
<feature type="transmembrane region" description="Helical" evidence="13">
    <location>
        <begin position="12"/>
        <end position="32"/>
    </location>
</feature>
<evidence type="ECO:0000313" key="14">
    <source>
        <dbReference type="EMBL" id="HFC46506.1"/>
    </source>
</evidence>
<dbReference type="NCBIfam" id="TIGR00328">
    <property type="entry name" value="flhB"/>
    <property type="match status" value="1"/>
</dbReference>
<keyword evidence="7 13" id="KW-1005">Bacterial flagellum biogenesis</keyword>
<evidence type="ECO:0000256" key="13">
    <source>
        <dbReference type="RuleBase" id="RU364091"/>
    </source>
</evidence>
<keyword evidence="11 13" id="KW-1006">Bacterial flagellum protein export</keyword>
<dbReference type="PANTHER" id="PTHR30531:SF12">
    <property type="entry name" value="FLAGELLAR BIOSYNTHETIC PROTEIN FLHB"/>
    <property type="match status" value="1"/>
</dbReference>
<dbReference type="AlphaFoldDB" id="A0A7V2SV72"/>
<keyword evidence="14" id="KW-0969">Cilium</keyword>
<keyword evidence="10 13" id="KW-0472">Membrane</keyword>
<dbReference type="InterPro" id="IPR029025">
    <property type="entry name" value="T3SS_substrate_exporter_C"/>
</dbReference>
<feature type="transmembrane region" description="Helical" evidence="13">
    <location>
        <begin position="64"/>
        <end position="91"/>
    </location>
</feature>
<evidence type="ECO:0000256" key="7">
    <source>
        <dbReference type="ARBA" id="ARBA00022795"/>
    </source>
</evidence>
<dbReference type="EMBL" id="DRND01000113">
    <property type="protein sequence ID" value="HFC46506.1"/>
    <property type="molecule type" value="Genomic_DNA"/>
</dbReference>
<comment type="function">
    <text evidence="12 13">Required for formation of the rod structure in the basal body of the flagellar apparatus. Together with FliI and FliH, may constitute the export apparatus of flagellin.</text>
</comment>
<dbReference type="PRINTS" id="PR00950">
    <property type="entry name" value="TYPE3IMSPROT"/>
</dbReference>
<dbReference type="SUPFAM" id="SSF160544">
    <property type="entry name" value="EscU C-terminal domain-like"/>
    <property type="match status" value="1"/>
</dbReference>
<gene>
    <name evidence="13 14" type="primary">flhB</name>
    <name evidence="14" type="ORF">ENJ63_01345</name>
</gene>
<dbReference type="Proteomes" id="UP000885797">
    <property type="component" value="Unassembled WGS sequence"/>
</dbReference>
<keyword evidence="5 13" id="KW-1003">Cell membrane</keyword>
<evidence type="ECO:0000256" key="11">
    <source>
        <dbReference type="ARBA" id="ARBA00023225"/>
    </source>
</evidence>
<evidence type="ECO:0000256" key="9">
    <source>
        <dbReference type="ARBA" id="ARBA00022989"/>
    </source>
</evidence>
<evidence type="ECO:0000256" key="8">
    <source>
        <dbReference type="ARBA" id="ARBA00022927"/>
    </source>
</evidence>
<keyword evidence="9 13" id="KW-1133">Transmembrane helix</keyword>
<evidence type="ECO:0000256" key="4">
    <source>
        <dbReference type="ARBA" id="ARBA00022448"/>
    </source>
</evidence>
<sequence length="330" mass="37871">QVAKSRELASVSVLLSGLFTLYWGSTFFYHNLVVSIRYYFRNIGQLVVDDTNILGTAYLVLKQLFIILSPLFLVVVLMGILSNILQFGVIFSSEPLVPKFSRINPLEGMKRLFSLQSLAELLKSLFKVFVVGWVAFSTVERELHNMPLMLQKSTFQILAYICEISFEIFWKSCGVMIIMAIMDYLFQRWDFEKNLRMTRQEVKEEYKQTEGDPHVKARIRSIQREMARRRMMAEVPEADVVITNPTHLAVALRYEPGEMDAPKVVAKGAGLIAQKIKEIAERHEVPVIENKPLAQSLFKYCEVGDVIPESLYKVVAEVLAYVYRLKGKVK</sequence>
<keyword evidence="4 13" id="KW-0813">Transport</keyword>
<comment type="subcellular location">
    <subcellularLocation>
        <location evidence="1">Cell membrane</location>
        <topology evidence="1">Multi-pass membrane protein</topology>
    </subcellularLocation>
</comment>